<organism evidence="4 5">
    <name type="scientific">Tropicimonas omnivorans</name>
    <dbReference type="NCBI Taxonomy" id="3075590"/>
    <lineage>
        <taxon>Bacteria</taxon>
        <taxon>Pseudomonadati</taxon>
        <taxon>Pseudomonadota</taxon>
        <taxon>Alphaproteobacteria</taxon>
        <taxon>Rhodobacterales</taxon>
        <taxon>Roseobacteraceae</taxon>
        <taxon>Tropicimonas</taxon>
    </lineage>
</organism>
<feature type="domain" description="Fumarylacetoacetase-like C-terminal" evidence="3">
    <location>
        <begin position="79"/>
        <end position="284"/>
    </location>
</feature>
<dbReference type="Gene3D" id="3.90.850.10">
    <property type="entry name" value="Fumarylacetoacetase-like, C-terminal domain"/>
    <property type="match status" value="1"/>
</dbReference>
<evidence type="ECO:0000313" key="5">
    <source>
        <dbReference type="Proteomes" id="UP001265259"/>
    </source>
</evidence>
<protein>
    <submittedName>
        <fullName evidence="4">Fumarylacetoacetate hydrolase family protein</fullName>
    </submittedName>
</protein>
<dbReference type="SUPFAM" id="SSF56529">
    <property type="entry name" value="FAH"/>
    <property type="match status" value="1"/>
</dbReference>
<comment type="caution">
    <text evidence="4">The sequence shown here is derived from an EMBL/GenBank/DDBJ whole genome shotgun (WGS) entry which is preliminary data.</text>
</comment>
<dbReference type="Proteomes" id="UP001265259">
    <property type="component" value="Unassembled WGS sequence"/>
</dbReference>
<sequence length="287" mass="30557">MKDSEMRFATFARAGRLGWGALTEDGIVPVPGRGRSRGTLKGAIAGGLLTEAAEYAAGRPAEFALSDVTLLPPIPDPAKIFCIGVNYAAHREETGRKEVGHPTVFTRFADSQVGHGQAMVVPRSCERFDYEGELAVVIGRGGRHIGAKDAMAHVAGYSCYNDGSARDWQRHTSQFTPGKNHPGSGAFGPALVTPDEIGDYRELPIETRLNGDVVQRGSLDQLLFSIEEVIEYISGFTPLQPGDVIVTGTPSGVGERRDPPLYMKAGDVVEVQAGAVGTLVNPVVQAD</sequence>
<dbReference type="PANTHER" id="PTHR42796:SF4">
    <property type="entry name" value="FUMARYLACETOACETATE HYDROLASE DOMAIN-CONTAINING PROTEIN 2A"/>
    <property type="match status" value="1"/>
</dbReference>
<accession>A0ABU3DGP1</accession>
<keyword evidence="4" id="KW-0378">Hydrolase</keyword>
<name>A0ABU3DGP1_9RHOB</name>
<reference evidence="4 5" key="1">
    <citation type="submission" date="2023-09" db="EMBL/GenBank/DDBJ databases">
        <authorList>
            <person name="Rey-Velasco X."/>
        </authorList>
    </citation>
    <scope>NUCLEOTIDE SEQUENCE [LARGE SCALE GENOMIC DNA]</scope>
    <source>
        <strain evidence="4 5">F158</strain>
    </source>
</reference>
<dbReference type="InterPro" id="IPR036663">
    <property type="entry name" value="Fumarylacetoacetase_C_sf"/>
</dbReference>
<evidence type="ECO:0000256" key="1">
    <source>
        <dbReference type="ARBA" id="ARBA00010211"/>
    </source>
</evidence>
<dbReference type="InterPro" id="IPR051121">
    <property type="entry name" value="FAH"/>
</dbReference>
<keyword evidence="2" id="KW-0479">Metal-binding</keyword>
<dbReference type="InterPro" id="IPR011234">
    <property type="entry name" value="Fumarylacetoacetase-like_C"/>
</dbReference>
<dbReference type="GO" id="GO:0016787">
    <property type="term" value="F:hydrolase activity"/>
    <property type="evidence" value="ECO:0007669"/>
    <property type="project" value="UniProtKB-KW"/>
</dbReference>
<proteinExistence type="inferred from homology"/>
<evidence type="ECO:0000259" key="3">
    <source>
        <dbReference type="Pfam" id="PF01557"/>
    </source>
</evidence>
<dbReference type="Pfam" id="PF01557">
    <property type="entry name" value="FAA_hydrolase"/>
    <property type="match status" value="1"/>
</dbReference>
<gene>
    <name evidence="4" type="ORF">RM543_09320</name>
</gene>
<comment type="similarity">
    <text evidence="1">Belongs to the FAH family.</text>
</comment>
<dbReference type="EMBL" id="JAVRHL010000002">
    <property type="protein sequence ID" value="MDT0682885.1"/>
    <property type="molecule type" value="Genomic_DNA"/>
</dbReference>
<keyword evidence="5" id="KW-1185">Reference proteome</keyword>
<dbReference type="PANTHER" id="PTHR42796">
    <property type="entry name" value="FUMARYLACETOACETATE HYDROLASE DOMAIN-CONTAINING PROTEIN 2A-RELATED"/>
    <property type="match status" value="1"/>
</dbReference>
<evidence type="ECO:0000313" key="4">
    <source>
        <dbReference type="EMBL" id="MDT0682885.1"/>
    </source>
</evidence>
<evidence type="ECO:0000256" key="2">
    <source>
        <dbReference type="ARBA" id="ARBA00022723"/>
    </source>
</evidence>
<dbReference type="RefSeq" id="WP_311690849.1">
    <property type="nucleotide sequence ID" value="NZ_JAVRHL010000002.1"/>
</dbReference>